<dbReference type="Gene3D" id="1.10.1040.10">
    <property type="entry name" value="N-(1-d-carboxylethyl)-l-norvaline Dehydrogenase, domain 2"/>
    <property type="match status" value="1"/>
</dbReference>
<feature type="domain" description="6-phosphogluconate dehydrogenase NADP-binding" evidence="4">
    <location>
        <begin position="1"/>
        <end position="153"/>
    </location>
</feature>
<evidence type="ECO:0000259" key="4">
    <source>
        <dbReference type="Pfam" id="PF03446"/>
    </source>
</evidence>
<dbReference type="PANTHER" id="PTHR43580">
    <property type="entry name" value="OXIDOREDUCTASE GLYR1-RELATED"/>
    <property type="match status" value="1"/>
</dbReference>
<dbReference type="GO" id="GO:0050661">
    <property type="term" value="F:NADP binding"/>
    <property type="evidence" value="ECO:0007669"/>
    <property type="project" value="InterPro"/>
</dbReference>
<name>N1PKP8_DOTSN</name>
<protein>
    <recommendedName>
        <fullName evidence="4">6-phosphogluconate dehydrogenase NADP-binding domain-containing protein</fullName>
    </recommendedName>
</protein>
<dbReference type="GO" id="GO:0016491">
    <property type="term" value="F:oxidoreductase activity"/>
    <property type="evidence" value="ECO:0007669"/>
    <property type="project" value="UniProtKB-KW"/>
</dbReference>
<dbReference type="OMA" id="VYSNRTM"/>
<reference evidence="5 6" key="2">
    <citation type="journal article" date="2012" name="PLoS Pathog.">
        <title>Diverse lifestyles and strategies of plant pathogenesis encoded in the genomes of eighteen Dothideomycetes fungi.</title>
        <authorList>
            <person name="Ohm R.A."/>
            <person name="Feau N."/>
            <person name="Henrissat B."/>
            <person name="Schoch C.L."/>
            <person name="Horwitz B.A."/>
            <person name="Barry K.W."/>
            <person name="Condon B.J."/>
            <person name="Copeland A.C."/>
            <person name="Dhillon B."/>
            <person name="Glaser F."/>
            <person name="Hesse C.N."/>
            <person name="Kosti I."/>
            <person name="LaButti K."/>
            <person name="Lindquist E.A."/>
            <person name="Lucas S."/>
            <person name="Salamov A.A."/>
            <person name="Bradshaw R.E."/>
            <person name="Ciuffetti L."/>
            <person name="Hamelin R.C."/>
            <person name="Kema G.H.J."/>
            <person name="Lawrence C."/>
            <person name="Scott J.A."/>
            <person name="Spatafora J.W."/>
            <person name="Turgeon B.G."/>
            <person name="de Wit P.J.G.M."/>
            <person name="Zhong S."/>
            <person name="Goodwin S.B."/>
            <person name="Grigoriev I.V."/>
        </authorList>
    </citation>
    <scope>NUCLEOTIDE SEQUENCE [LARGE SCALE GENOMIC DNA]</scope>
    <source>
        <strain evidence="6">NZE10 / CBS 128990</strain>
    </source>
</reference>
<accession>N1PKP8</accession>
<dbReference type="Gene3D" id="3.40.50.720">
    <property type="entry name" value="NAD(P)-binding Rossmann-like Domain"/>
    <property type="match status" value="1"/>
</dbReference>
<evidence type="ECO:0000313" key="5">
    <source>
        <dbReference type="EMBL" id="EME42130.1"/>
    </source>
</evidence>
<dbReference type="PIRSF" id="PIRSF000103">
    <property type="entry name" value="HIBADH"/>
    <property type="match status" value="1"/>
</dbReference>
<dbReference type="InterPro" id="IPR013328">
    <property type="entry name" value="6PGD_dom2"/>
</dbReference>
<feature type="active site" evidence="3">
    <location>
        <position position="164"/>
    </location>
</feature>
<organism evidence="5 6">
    <name type="scientific">Dothistroma septosporum (strain NZE10 / CBS 128990)</name>
    <name type="common">Red band needle blight fungus</name>
    <name type="synonym">Mycosphaerella pini</name>
    <dbReference type="NCBI Taxonomy" id="675120"/>
    <lineage>
        <taxon>Eukaryota</taxon>
        <taxon>Fungi</taxon>
        <taxon>Dikarya</taxon>
        <taxon>Ascomycota</taxon>
        <taxon>Pezizomycotina</taxon>
        <taxon>Dothideomycetes</taxon>
        <taxon>Dothideomycetidae</taxon>
        <taxon>Mycosphaerellales</taxon>
        <taxon>Mycosphaerellaceae</taxon>
        <taxon>Dothistroma</taxon>
    </lineage>
</organism>
<dbReference type="InterPro" id="IPR036291">
    <property type="entry name" value="NAD(P)-bd_dom_sf"/>
</dbReference>
<dbReference type="PANTHER" id="PTHR43580:SF8">
    <property type="entry name" value="6-PHOSPHOGLUCONATE DEHYDROGENASE NADP-BINDING DOMAIN-CONTAINING PROTEIN-RELATED"/>
    <property type="match status" value="1"/>
</dbReference>
<comment type="similarity">
    <text evidence="1">Belongs to the HIBADH-related family. NP60 subfamily.</text>
</comment>
<dbReference type="HOGENOM" id="CLU_035117_5_0_1"/>
<dbReference type="STRING" id="675120.N1PKP8"/>
<dbReference type="Proteomes" id="UP000016933">
    <property type="component" value="Unassembled WGS sequence"/>
</dbReference>
<dbReference type="InterPro" id="IPR008927">
    <property type="entry name" value="6-PGluconate_DH-like_C_sf"/>
</dbReference>
<evidence type="ECO:0000313" key="6">
    <source>
        <dbReference type="Proteomes" id="UP000016933"/>
    </source>
</evidence>
<dbReference type="InterPro" id="IPR006115">
    <property type="entry name" value="6PGDH_NADP-bd"/>
</dbReference>
<dbReference type="SUPFAM" id="SSF48179">
    <property type="entry name" value="6-phosphogluconate dehydrogenase C-terminal domain-like"/>
    <property type="match status" value="1"/>
</dbReference>
<evidence type="ECO:0000256" key="3">
    <source>
        <dbReference type="PIRSR" id="PIRSR000103-1"/>
    </source>
</evidence>
<keyword evidence="6" id="KW-1185">Reference proteome</keyword>
<gene>
    <name evidence="5" type="ORF">DOTSEDRAFT_73050</name>
</gene>
<dbReference type="AlphaFoldDB" id="N1PKP8"/>
<dbReference type="InterPro" id="IPR015815">
    <property type="entry name" value="HIBADH-related"/>
</dbReference>
<dbReference type="Pfam" id="PF03446">
    <property type="entry name" value="NAD_binding_2"/>
    <property type="match status" value="1"/>
</dbReference>
<proteinExistence type="inferred from homology"/>
<keyword evidence="2" id="KW-0560">Oxidoreductase</keyword>
<reference evidence="6" key="1">
    <citation type="journal article" date="2012" name="PLoS Genet.">
        <title>The genomes of the fungal plant pathogens Cladosporium fulvum and Dothistroma septosporum reveal adaptation to different hosts and lifestyles but also signatures of common ancestry.</title>
        <authorList>
            <person name="de Wit P.J.G.M."/>
            <person name="van der Burgt A."/>
            <person name="Oekmen B."/>
            <person name="Stergiopoulos I."/>
            <person name="Abd-Elsalam K.A."/>
            <person name="Aerts A.L."/>
            <person name="Bahkali A.H."/>
            <person name="Beenen H.G."/>
            <person name="Chettri P."/>
            <person name="Cox M.P."/>
            <person name="Datema E."/>
            <person name="de Vries R.P."/>
            <person name="Dhillon B."/>
            <person name="Ganley A.R."/>
            <person name="Griffiths S.A."/>
            <person name="Guo Y."/>
            <person name="Hamelin R.C."/>
            <person name="Henrissat B."/>
            <person name="Kabir M.S."/>
            <person name="Jashni M.K."/>
            <person name="Kema G."/>
            <person name="Klaubauf S."/>
            <person name="Lapidus A."/>
            <person name="Levasseur A."/>
            <person name="Lindquist E."/>
            <person name="Mehrabi R."/>
            <person name="Ohm R.A."/>
            <person name="Owen T.J."/>
            <person name="Salamov A."/>
            <person name="Schwelm A."/>
            <person name="Schijlen E."/>
            <person name="Sun H."/>
            <person name="van den Burg H.A."/>
            <person name="van Ham R.C.H.J."/>
            <person name="Zhang S."/>
            <person name="Goodwin S.B."/>
            <person name="Grigoriev I.V."/>
            <person name="Collemare J."/>
            <person name="Bradshaw R.E."/>
        </authorList>
    </citation>
    <scope>NUCLEOTIDE SEQUENCE [LARGE SCALE GENOMIC DNA]</scope>
    <source>
        <strain evidence="6">NZE10 / CBS 128990</strain>
    </source>
</reference>
<dbReference type="InterPro" id="IPR051265">
    <property type="entry name" value="HIBADH-related_NP60_sf"/>
</dbReference>
<dbReference type="SUPFAM" id="SSF51735">
    <property type="entry name" value="NAD(P)-binding Rossmann-fold domains"/>
    <property type="match status" value="1"/>
</dbReference>
<dbReference type="OrthoDB" id="435038at2759"/>
<sequence>MGLNMSRRLQNHLNSRGEQLKYSNRTIARGETLEKLGARVCPDFESLVQNCDVIFTMISDDAALLELSDRATGLENLTGKIFIDSSTVHPATSAAVKAKLNGKGASFVASPVFGASLQAMDGQLIFAMAGPALTIDLLRPYIIGVMGKSIIDCGEDVSTSSLMKISGNVMVLGLQELISEFQVFAERNGLSTGVTEKFIADMYGPGLEGYSKRLTTGAYAPPHSTKPGFAVPLAIKDAKHALSIANSLEMRIPTIENALANMVSARVYAGDHLDSSSMYGTLRTQAGLSFWSSNSRQGKQ</sequence>
<dbReference type="eggNOG" id="KOG0409">
    <property type="taxonomic scope" value="Eukaryota"/>
</dbReference>
<dbReference type="EMBL" id="KB446541">
    <property type="protein sequence ID" value="EME42130.1"/>
    <property type="molecule type" value="Genomic_DNA"/>
</dbReference>
<evidence type="ECO:0000256" key="1">
    <source>
        <dbReference type="ARBA" id="ARBA00007598"/>
    </source>
</evidence>
<evidence type="ECO:0000256" key="2">
    <source>
        <dbReference type="ARBA" id="ARBA00023002"/>
    </source>
</evidence>